<dbReference type="PANTHER" id="PTHR23509">
    <property type="entry name" value="PA-PL1 PHOSPHOLIPASE FAMILY"/>
    <property type="match status" value="1"/>
</dbReference>
<dbReference type="InterPro" id="IPR029058">
    <property type="entry name" value="AB_hydrolase_fold"/>
</dbReference>
<gene>
    <name evidence="4" type="ORF">CAEBREN_00390</name>
</gene>
<comment type="similarity">
    <text evidence="1">Belongs to the PA-PLA1 family.</text>
</comment>
<feature type="domain" description="DDHD" evidence="3">
    <location>
        <begin position="357"/>
        <end position="433"/>
    </location>
</feature>
<feature type="chain" id="PRO_5003404563" description="DDHD domain-containing protein" evidence="2">
    <location>
        <begin position="17"/>
        <end position="503"/>
    </location>
</feature>
<accession>G0N634</accession>
<dbReference type="GO" id="GO:0004620">
    <property type="term" value="F:phospholipase activity"/>
    <property type="evidence" value="ECO:0007669"/>
    <property type="project" value="TreeGrafter"/>
</dbReference>
<dbReference type="SUPFAM" id="SSF53474">
    <property type="entry name" value="alpha/beta-Hydrolases"/>
    <property type="match status" value="1"/>
</dbReference>
<evidence type="ECO:0000313" key="5">
    <source>
        <dbReference type="Proteomes" id="UP000008068"/>
    </source>
</evidence>
<protein>
    <recommendedName>
        <fullName evidence="3">DDHD domain-containing protein</fullName>
    </recommendedName>
</protein>
<evidence type="ECO:0000256" key="1">
    <source>
        <dbReference type="ARBA" id="ARBA00038464"/>
    </source>
</evidence>
<proteinExistence type="inferred from homology"/>
<dbReference type="InterPro" id="IPR004177">
    <property type="entry name" value="DDHD_dom"/>
</dbReference>
<evidence type="ECO:0000259" key="3">
    <source>
        <dbReference type="Pfam" id="PF02862"/>
    </source>
</evidence>
<dbReference type="GO" id="GO:0046872">
    <property type="term" value="F:metal ion binding"/>
    <property type="evidence" value="ECO:0007669"/>
    <property type="project" value="InterPro"/>
</dbReference>
<dbReference type="Pfam" id="PF02862">
    <property type="entry name" value="DDHD"/>
    <property type="match status" value="1"/>
</dbReference>
<evidence type="ECO:0000256" key="2">
    <source>
        <dbReference type="SAM" id="SignalP"/>
    </source>
</evidence>
<keyword evidence="2" id="KW-0732">Signal</keyword>
<name>G0N634_CAEBE</name>
<dbReference type="OrthoDB" id="431378at2759"/>
<organism evidence="5">
    <name type="scientific">Caenorhabditis brenneri</name>
    <name type="common">Nematode worm</name>
    <dbReference type="NCBI Taxonomy" id="135651"/>
    <lineage>
        <taxon>Eukaryota</taxon>
        <taxon>Metazoa</taxon>
        <taxon>Ecdysozoa</taxon>
        <taxon>Nematoda</taxon>
        <taxon>Chromadorea</taxon>
        <taxon>Rhabditida</taxon>
        <taxon>Rhabditina</taxon>
        <taxon>Rhabditomorpha</taxon>
        <taxon>Rhabditoidea</taxon>
        <taxon>Rhabditidae</taxon>
        <taxon>Peloderinae</taxon>
        <taxon>Caenorhabditis</taxon>
    </lineage>
</organism>
<dbReference type="AlphaFoldDB" id="G0N634"/>
<reference evidence="5" key="1">
    <citation type="submission" date="2011-07" db="EMBL/GenBank/DDBJ databases">
        <authorList>
            <consortium name="Caenorhabditis brenneri Sequencing and Analysis Consortium"/>
            <person name="Wilson R.K."/>
        </authorList>
    </citation>
    <scope>NUCLEOTIDE SEQUENCE [LARGE SCALE GENOMIC DNA]</scope>
    <source>
        <strain evidence="5">PB2801</strain>
    </source>
</reference>
<dbReference type="InParanoid" id="G0N634"/>
<dbReference type="PANTHER" id="PTHR23509:SF48">
    <property type="entry name" value="INTRACELLULAR PHOSPHOLIPASE A1"/>
    <property type="match status" value="1"/>
</dbReference>
<dbReference type="GO" id="GO:0005737">
    <property type="term" value="C:cytoplasm"/>
    <property type="evidence" value="ECO:0007669"/>
    <property type="project" value="TreeGrafter"/>
</dbReference>
<feature type="signal peptide" evidence="2">
    <location>
        <begin position="1"/>
        <end position="16"/>
    </location>
</feature>
<dbReference type="HOGENOM" id="CLU_542095_0_0_1"/>
<dbReference type="EMBL" id="GL379842">
    <property type="protein sequence ID" value="EGT53553.1"/>
    <property type="molecule type" value="Genomic_DNA"/>
</dbReference>
<evidence type="ECO:0000313" key="4">
    <source>
        <dbReference type="EMBL" id="EGT53553.1"/>
    </source>
</evidence>
<dbReference type="InterPro" id="IPR058055">
    <property type="entry name" value="PA-PLA1"/>
</dbReference>
<sequence>MIKIFLFSTGTAFLTAGQLCFVRNLRNTELKCSQVRWVYEDPIERRKIPFKGRDSLILEIKNRLFKGDPLDDYARTECYEKYMKDWSLPGSEYVVGNKAPKKVLVLNGYYCVNEGNTEILPEYWCNDTIKIERHTHFGKGDKLLDKNLQKKIRIFLRTGKENADIKFNIHSDNELVVTEKGKQSKIVTFFSQPAKWEDQYSKITHLMFVVHGVGHRGNENAVVNITKRLDKGVKSLGISSGNFFIPIHWRNSIQERGHKCDESCSQEQDNFWINLAFDDVRLYNCRKIGKQIREVVICIMNYRYKQFITNNKGFKGTVAIFGHSLGSVISYDILTNFDGVTLWKQNTAGMKLDFLDKMKRLFTVGSPLKRFIDRREERYIELKRKLSISHRMEMKESPVEQFRFVHSSSSFRISNIYHRTDPVAYRLETLIHDGLRFRIDYLVSNDFHWPHLCYPYLGDVYKLMREFFEEVEAPADASEDLCFYILFLLGVLNFFLLITKPLS</sequence>
<dbReference type="eggNOG" id="KOG2308">
    <property type="taxonomic scope" value="Eukaryota"/>
</dbReference>
<keyword evidence="5" id="KW-1185">Reference proteome</keyword>
<dbReference type="Proteomes" id="UP000008068">
    <property type="component" value="Unassembled WGS sequence"/>
</dbReference>
<dbReference type="STRING" id="135651.G0N634"/>